<name>A0A2H3E6Y5_ARMGA</name>
<keyword evidence="1" id="KW-0732">Signal</keyword>
<protein>
    <submittedName>
        <fullName evidence="2">Uncharacterized protein</fullName>
    </submittedName>
</protein>
<accession>A0A2H3E6Y5</accession>
<keyword evidence="3" id="KW-1185">Reference proteome</keyword>
<dbReference type="InParanoid" id="A0A2H3E6Y5"/>
<dbReference type="Proteomes" id="UP000217790">
    <property type="component" value="Unassembled WGS sequence"/>
</dbReference>
<dbReference type="AlphaFoldDB" id="A0A2H3E6Y5"/>
<organism evidence="2 3">
    <name type="scientific">Armillaria gallica</name>
    <name type="common">Bulbous honey fungus</name>
    <name type="synonym">Armillaria bulbosa</name>
    <dbReference type="NCBI Taxonomy" id="47427"/>
    <lineage>
        <taxon>Eukaryota</taxon>
        <taxon>Fungi</taxon>
        <taxon>Dikarya</taxon>
        <taxon>Basidiomycota</taxon>
        <taxon>Agaricomycotina</taxon>
        <taxon>Agaricomycetes</taxon>
        <taxon>Agaricomycetidae</taxon>
        <taxon>Agaricales</taxon>
        <taxon>Marasmiineae</taxon>
        <taxon>Physalacriaceae</taxon>
        <taxon>Armillaria</taxon>
    </lineage>
</organism>
<feature type="signal peptide" evidence="1">
    <location>
        <begin position="1"/>
        <end position="19"/>
    </location>
</feature>
<evidence type="ECO:0000256" key="1">
    <source>
        <dbReference type="SAM" id="SignalP"/>
    </source>
</evidence>
<gene>
    <name evidence="2" type="ORF">ARMGADRAFT_1003975</name>
</gene>
<evidence type="ECO:0000313" key="3">
    <source>
        <dbReference type="Proteomes" id="UP000217790"/>
    </source>
</evidence>
<dbReference type="EMBL" id="KZ293644">
    <property type="protein sequence ID" value="PBL03206.1"/>
    <property type="molecule type" value="Genomic_DNA"/>
</dbReference>
<feature type="chain" id="PRO_5013641946" evidence="1">
    <location>
        <begin position="20"/>
        <end position="174"/>
    </location>
</feature>
<proteinExistence type="predicted"/>
<sequence length="174" mass="19025">MAFRTFALFSLFSWAAAVANPLATRDLWSSIGDLRFIADSITRDSAVFWQQPLAASANTVLNDVIAFNSEVQTALTQIPTTMMSEEDADNTHGTFVDIYYDTQDGFNALQIAASYFVPFGLAPMICCLIQCIDTGMHTLVNETLAVTPEDYISPIQTEAGPILSKADAVVPYYC</sequence>
<dbReference type="OrthoDB" id="2855654at2759"/>
<reference evidence="3" key="1">
    <citation type="journal article" date="2017" name="Nat. Ecol. Evol.">
        <title>Genome expansion and lineage-specific genetic innovations in the forest pathogenic fungi Armillaria.</title>
        <authorList>
            <person name="Sipos G."/>
            <person name="Prasanna A.N."/>
            <person name="Walter M.C."/>
            <person name="O'Connor E."/>
            <person name="Balint B."/>
            <person name="Krizsan K."/>
            <person name="Kiss B."/>
            <person name="Hess J."/>
            <person name="Varga T."/>
            <person name="Slot J."/>
            <person name="Riley R."/>
            <person name="Boka B."/>
            <person name="Rigling D."/>
            <person name="Barry K."/>
            <person name="Lee J."/>
            <person name="Mihaltcheva S."/>
            <person name="LaButti K."/>
            <person name="Lipzen A."/>
            <person name="Waldron R."/>
            <person name="Moloney N.M."/>
            <person name="Sperisen C."/>
            <person name="Kredics L."/>
            <person name="Vagvoelgyi C."/>
            <person name="Patrignani A."/>
            <person name="Fitzpatrick D."/>
            <person name="Nagy I."/>
            <person name="Doyle S."/>
            <person name="Anderson J.B."/>
            <person name="Grigoriev I.V."/>
            <person name="Gueldener U."/>
            <person name="Muensterkoetter M."/>
            <person name="Nagy L.G."/>
        </authorList>
    </citation>
    <scope>NUCLEOTIDE SEQUENCE [LARGE SCALE GENOMIC DNA]</scope>
    <source>
        <strain evidence="3">Ar21-2</strain>
    </source>
</reference>
<evidence type="ECO:0000313" key="2">
    <source>
        <dbReference type="EMBL" id="PBL03206.1"/>
    </source>
</evidence>